<accession>A0A835M0A7</accession>
<sequence>MGEERTFHAWSKVLASVNWQLSQESIPCREILALRYTDLPPHLKSCFLYLGIYPEDYVINVEKLILLWVAEGFVHSRGEQNTEDVAEDSLEELIQRRDLAISEAEKNKGRFSIYYRRRGRFCISYKITTTAIQNSSYDCRLNSSHPNLRSPLIFSNIDSVEHAYIWDWKFIEGIRMIRVLDLENIKLPCSSLPKEIGKLILLHYLGLRKTGLERLPSDVCYMVKLQTLDLRGNYVKNLPEGILKMKDLRHLYLAHRIRLKFTCQAINGFGQDLTLEIHGSAWMYKGGGLSNVLSTHGWLRSLKRRGPVTVGNYSLKTCFPSSVTKLELQLAARYEDDPLGVLGLGKLIRLHNIEKLTFEDGAMPRLKHLRIKLCYGLKKLPDGLGNITNLQKVQIVALPEFMDRIKENGEDWELGQDQTRVPNTLNVITNFPFLIVGVFCLVLCLQGSFFAISSRGEVWGWVFFYAGIVGTAFGSAYYHLKPEDNRVIWDRFPMMVAYAALLSNLVLERVGIRIGITCLFSLLSLAVVSIAYERNFDDLRLCMMFHLIPSVVIPTLAIRYPPKYTHSRYWLWATGNKKKKIPSLVALKRKREDTILVHFEKPGRPFGAGVYLLSRFEDIADRKIYRMNHYIISGHSLEHLCLVMVPVFLTVMLMFRSFRFPRDYGDSSRYVSLYSYGGFSVGS</sequence>
<dbReference type="Gene3D" id="3.80.10.10">
    <property type="entry name" value="Ribonuclease Inhibitor"/>
    <property type="match status" value="1"/>
</dbReference>
<dbReference type="InterPro" id="IPR036388">
    <property type="entry name" value="WH-like_DNA-bd_sf"/>
</dbReference>
<organism evidence="6 7">
    <name type="scientific">Coptis chinensis</name>
    <dbReference type="NCBI Taxonomy" id="261450"/>
    <lineage>
        <taxon>Eukaryota</taxon>
        <taxon>Viridiplantae</taxon>
        <taxon>Streptophyta</taxon>
        <taxon>Embryophyta</taxon>
        <taxon>Tracheophyta</taxon>
        <taxon>Spermatophyta</taxon>
        <taxon>Magnoliopsida</taxon>
        <taxon>Ranunculales</taxon>
        <taxon>Ranunculaceae</taxon>
        <taxon>Coptidoideae</taxon>
        <taxon>Coptis</taxon>
    </lineage>
</organism>
<dbReference type="GO" id="GO:0006952">
    <property type="term" value="P:defense response"/>
    <property type="evidence" value="ECO:0007669"/>
    <property type="project" value="UniProtKB-KW"/>
</dbReference>
<dbReference type="InterPro" id="IPR058922">
    <property type="entry name" value="WHD_DRP"/>
</dbReference>
<feature type="transmembrane region" description="Helical" evidence="3">
    <location>
        <begin position="514"/>
        <end position="532"/>
    </location>
</feature>
<keyword evidence="3" id="KW-0812">Transmembrane</keyword>
<dbReference type="InterPro" id="IPR032675">
    <property type="entry name" value="LRR_dom_sf"/>
</dbReference>
<evidence type="ECO:0000259" key="5">
    <source>
        <dbReference type="Pfam" id="PF23598"/>
    </source>
</evidence>
<evidence type="ECO:0000256" key="3">
    <source>
        <dbReference type="SAM" id="Phobius"/>
    </source>
</evidence>
<dbReference type="EMBL" id="JADFTS010000003">
    <property type="protein sequence ID" value="KAF9614185.1"/>
    <property type="molecule type" value="Genomic_DNA"/>
</dbReference>
<gene>
    <name evidence="6" type="ORF">IFM89_015693</name>
</gene>
<keyword evidence="7" id="KW-1185">Reference proteome</keyword>
<keyword evidence="1" id="KW-0677">Repeat</keyword>
<feature type="transmembrane region" description="Helical" evidence="3">
    <location>
        <begin position="459"/>
        <end position="480"/>
    </location>
</feature>
<dbReference type="Proteomes" id="UP000631114">
    <property type="component" value="Unassembled WGS sequence"/>
</dbReference>
<feature type="domain" description="Disease resistance protein winged helix" evidence="4">
    <location>
        <begin position="52"/>
        <end position="100"/>
    </location>
</feature>
<keyword evidence="3" id="KW-1133">Transmembrane helix</keyword>
<dbReference type="SUPFAM" id="SSF52058">
    <property type="entry name" value="L domain-like"/>
    <property type="match status" value="1"/>
</dbReference>
<comment type="caution">
    <text evidence="6">The sequence shown here is derived from an EMBL/GenBank/DDBJ whole genome shotgun (WGS) entry which is preliminary data.</text>
</comment>
<evidence type="ECO:0000256" key="2">
    <source>
        <dbReference type="ARBA" id="ARBA00022821"/>
    </source>
</evidence>
<name>A0A835M0A7_9MAGN</name>
<feature type="transmembrane region" description="Helical" evidence="3">
    <location>
        <begin position="431"/>
        <end position="452"/>
    </location>
</feature>
<keyword evidence="3" id="KW-0472">Membrane</keyword>
<evidence type="ECO:0000313" key="7">
    <source>
        <dbReference type="Proteomes" id="UP000631114"/>
    </source>
</evidence>
<protein>
    <submittedName>
        <fullName evidence="6">Uncharacterized protein</fullName>
    </submittedName>
</protein>
<evidence type="ECO:0000313" key="6">
    <source>
        <dbReference type="EMBL" id="KAF9614185.1"/>
    </source>
</evidence>
<dbReference type="AlphaFoldDB" id="A0A835M0A7"/>
<dbReference type="OrthoDB" id="5562961at2759"/>
<dbReference type="Pfam" id="PF23559">
    <property type="entry name" value="WHD_DRP"/>
    <property type="match status" value="1"/>
</dbReference>
<reference evidence="6 7" key="1">
    <citation type="submission" date="2020-10" db="EMBL/GenBank/DDBJ databases">
        <title>The Coptis chinensis genome and diversification of protoberbering-type alkaloids.</title>
        <authorList>
            <person name="Wang B."/>
            <person name="Shu S."/>
            <person name="Song C."/>
            <person name="Liu Y."/>
        </authorList>
    </citation>
    <scope>NUCLEOTIDE SEQUENCE [LARGE SCALE GENOMIC DNA]</scope>
    <source>
        <strain evidence="6">HL-2020</strain>
        <tissue evidence="6">Leaf</tissue>
    </source>
</reference>
<dbReference type="InterPro" id="IPR055414">
    <property type="entry name" value="LRR_R13L4/SHOC2-like"/>
</dbReference>
<dbReference type="Gene3D" id="1.10.10.10">
    <property type="entry name" value="Winged helix-like DNA-binding domain superfamily/Winged helix DNA-binding domain"/>
    <property type="match status" value="1"/>
</dbReference>
<keyword evidence="2" id="KW-0611">Plant defense</keyword>
<feature type="domain" description="Disease resistance R13L4/SHOC-2-like LRR" evidence="5">
    <location>
        <begin position="173"/>
        <end position="259"/>
    </location>
</feature>
<evidence type="ECO:0000256" key="1">
    <source>
        <dbReference type="ARBA" id="ARBA00022737"/>
    </source>
</evidence>
<dbReference type="FunFam" id="1.10.10.10:FF:000322">
    <property type="entry name" value="Probable disease resistance protein At1g63360"/>
    <property type="match status" value="1"/>
</dbReference>
<dbReference type="PANTHER" id="PTHR34368:SF2">
    <property type="entry name" value="ALKALINE PHYTOCERAMIDASE (APHC)"/>
    <property type="match status" value="1"/>
</dbReference>
<evidence type="ECO:0000259" key="4">
    <source>
        <dbReference type="Pfam" id="PF23559"/>
    </source>
</evidence>
<dbReference type="PANTHER" id="PTHR34368">
    <property type="entry name" value="OS01G0962200 PROTEIN"/>
    <property type="match status" value="1"/>
</dbReference>
<proteinExistence type="predicted"/>
<dbReference type="Pfam" id="PF23598">
    <property type="entry name" value="LRR_14"/>
    <property type="match status" value="1"/>
</dbReference>
<feature type="transmembrane region" description="Helical" evidence="3">
    <location>
        <begin position="636"/>
        <end position="655"/>
    </location>
</feature>